<keyword evidence="8" id="KW-0256">Endoplasmic reticulum</keyword>
<evidence type="ECO:0000256" key="14">
    <source>
        <dbReference type="PIRSR" id="PIRSR602403-1"/>
    </source>
</evidence>
<evidence type="ECO:0000256" key="6">
    <source>
        <dbReference type="ARBA" id="ARBA00022617"/>
    </source>
</evidence>
<evidence type="ECO:0000313" key="17">
    <source>
        <dbReference type="Proteomes" id="UP000759131"/>
    </source>
</evidence>
<dbReference type="SUPFAM" id="SSF48264">
    <property type="entry name" value="Cytochrome P450"/>
    <property type="match status" value="1"/>
</dbReference>
<evidence type="ECO:0000256" key="13">
    <source>
        <dbReference type="ARBA" id="ARBA00023136"/>
    </source>
</evidence>
<dbReference type="CDD" id="cd11056">
    <property type="entry name" value="CYP6-like"/>
    <property type="match status" value="1"/>
</dbReference>
<keyword evidence="9" id="KW-0492">Microsome</keyword>
<evidence type="ECO:0000256" key="11">
    <source>
        <dbReference type="ARBA" id="ARBA00023004"/>
    </source>
</evidence>
<gene>
    <name evidence="16" type="ORF">OSB1V03_LOCUS15863</name>
</gene>
<dbReference type="PRINTS" id="PR00385">
    <property type="entry name" value="P450"/>
</dbReference>
<evidence type="ECO:0000256" key="10">
    <source>
        <dbReference type="ARBA" id="ARBA00023002"/>
    </source>
</evidence>
<dbReference type="GO" id="GO:0004497">
    <property type="term" value="F:monooxygenase activity"/>
    <property type="evidence" value="ECO:0007669"/>
    <property type="project" value="UniProtKB-KW"/>
</dbReference>
<accession>A0A7R9L5I2</accession>
<evidence type="ECO:0000256" key="8">
    <source>
        <dbReference type="ARBA" id="ARBA00022824"/>
    </source>
</evidence>
<evidence type="ECO:0000256" key="2">
    <source>
        <dbReference type="ARBA" id="ARBA00003690"/>
    </source>
</evidence>
<evidence type="ECO:0000256" key="5">
    <source>
        <dbReference type="ARBA" id="ARBA00010617"/>
    </source>
</evidence>
<evidence type="ECO:0000256" key="1">
    <source>
        <dbReference type="ARBA" id="ARBA00001971"/>
    </source>
</evidence>
<comment type="function">
    <text evidence="2">May be involved in the metabolism of insect hormones and in the breakdown of synthetic insecticides.</text>
</comment>
<keyword evidence="7 14" id="KW-0479">Metal-binding</keyword>
<evidence type="ECO:0000256" key="15">
    <source>
        <dbReference type="RuleBase" id="RU000461"/>
    </source>
</evidence>
<keyword evidence="6 14" id="KW-0349">Heme</keyword>
<keyword evidence="12 15" id="KW-0503">Monooxygenase</keyword>
<dbReference type="Pfam" id="PF00067">
    <property type="entry name" value="p450"/>
    <property type="match status" value="1"/>
</dbReference>
<dbReference type="InterPro" id="IPR002403">
    <property type="entry name" value="Cyt_P450_E_grp-IV"/>
</dbReference>
<dbReference type="GO" id="GO:0020037">
    <property type="term" value="F:heme binding"/>
    <property type="evidence" value="ECO:0007669"/>
    <property type="project" value="InterPro"/>
</dbReference>
<feature type="binding site" description="axial binding residue" evidence="14">
    <location>
        <position position="397"/>
    </location>
    <ligand>
        <name>heme</name>
        <dbReference type="ChEBI" id="CHEBI:30413"/>
    </ligand>
    <ligandPart>
        <name>Fe</name>
        <dbReference type="ChEBI" id="CHEBI:18248"/>
    </ligandPart>
</feature>
<keyword evidence="13" id="KW-0472">Membrane</keyword>
<dbReference type="EMBL" id="OC871522">
    <property type="protein sequence ID" value="CAD7635472.1"/>
    <property type="molecule type" value="Genomic_DNA"/>
</dbReference>
<dbReference type="InterPro" id="IPR036396">
    <property type="entry name" value="Cyt_P450_sf"/>
</dbReference>
<dbReference type="GO" id="GO:0005506">
    <property type="term" value="F:iron ion binding"/>
    <property type="evidence" value="ECO:0007669"/>
    <property type="project" value="InterPro"/>
</dbReference>
<reference evidence="16" key="1">
    <citation type="submission" date="2020-11" db="EMBL/GenBank/DDBJ databases">
        <authorList>
            <person name="Tran Van P."/>
        </authorList>
    </citation>
    <scope>NUCLEOTIDE SEQUENCE</scope>
</reference>
<dbReference type="InterPro" id="IPR001128">
    <property type="entry name" value="Cyt_P450"/>
</dbReference>
<organism evidence="16">
    <name type="scientific">Medioppia subpectinata</name>
    <dbReference type="NCBI Taxonomy" id="1979941"/>
    <lineage>
        <taxon>Eukaryota</taxon>
        <taxon>Metazoa</taxon>
        <taxon>Ecdysozoa</taxon>
        <taxon>Arthropoda</taxon>
        <taxon>Chelicerata</taxon>
        <taxon>Arachnida</taxon>
        <taxon>Acari</taxon>
        <taxon>Acariformes</taxon>
        <taxon>Sarcoptiformes</taxon>
        <taxon>Oribatida</taxon>
        <taxon>Brachypylina</taxon>
        <taxon>Oppioidea</taxon>
        <taxon>Oppiidae</taxon>
        <taxon>Medioppia</taxon>
    </lineage>
</organism>
<dbReference type="PROSITE" id="PS00086">
    <property type="entry name" value="CYTOCHROME_P450"/>
    <property type="match status" value="1"/>
</dbReference>
<dbReference type="OrthoDB" id="6408550at2759"/>
<keyword evidence="10 15" id="KW-0560">Oxidoreductase</keyword>
<dbReference type="GO" id="GO:0016705">
    <property type="term" value="F:oxidoreductase activity, acting on paired donors, with incorporation or reduction of molecular oxygen"/>
    <property type="evidence" value="ECO:0007669"/>
    <property type="project" value="InterPro"/>
</dbReference>
<comment type="subcellular location">
    <subcellularLocation>
        <location evidence="4">Endoplasmic reticulum membrane</location>
        <topology evidence="4">Peripheral membrane protein</topology>
    </subcellularLocation>
    <subcellularLocation>
        <location evidence="3">Microsome membrane</location>
        <topology evidence="3">Peripheral membrane protein</topology>
    </subcellularLocation>
</comment>
<dbReference type="PANTHER" id="PTHR24292">
    <property type="entry name" value="CYTOCHROME P450"/>
    <property type="match status" value="1"/>
</dbReference>
<dbReference type="Gene3D" id="1.10.630.10">
    <property type="entry name" value="Cytochrome P450"/>
    <property type="match status" value="1"/>
</dbReference>
<dbReference type="PRINTS" id="PR00465">
    <property type="entry name" value="EP450IV"/>
</dbReference>
<evidence type="ECO:0000256" key="9">
    <source>
        <dbReference type="ARBA" id="ARBA00022848"/>
    </source>
</evidence>
<evidence type="ECO:0000256" key="3">
    <source>
        <dbReference type="ARBA" id="ARBA00004174"/>
    </source>
</evidence>
<evidence type="ECO:0000313" key="16">
    <source>
        <dbReference type="EMBL" id="CAD7635472.1"/>
    </source>
</evidence>
<evidence type="ECO:0008006" key="18">
    <source>
        <dbReference type="Google" id="ProtNLM"/>
    </source>
</evidence>
<dbReference type="GO" id="GO:0005789">
    <property type="term" value="C:endoplasmic reticulum membrane"/>
    <property type="evidence" value="ECO:0007669"/>
    <property type="project" value="UniProtKB-SubCell"/>
</dbReference>
<comment type="similarity">
    <text evidence="5 15">Belongs to the cytochrome P450 family.</text>
</comment>
<dbReference type="InterPro" id="IPR017972">
    <property type="entry name" value="Cyt_P450_CS"/>
</dbReference>
<dbReference type="Proteomes" id="UP000759131">
    <property type="component" value="Unassembled WGS sequence"/>
</dbReference>
<evidence type="ECO:0000256" key="7">
    <source>
        <dbReference type="ARBA" id="ARBA00022723"/>
    </source>
</evidence>
<dbReference type="InterPro" id="IPR050476">
    <property type="entry name" value="Insect_CytP450_Detox"/>
</dbReference>
<evidence type="ECO:0000256" key="12">
    <source>
        <dbReference type="ARBA" id="ARBA00023033"/>
    </source>
</evidence>
<dbReference type="EMBL" id="CAJPIZ010016947">
    <property type="protein sequence ID" value="CAG2115902.1"/>
    <property type="molecule type" value="Genomic_DNA"/>
</dbReference>
<evidence type="ECO:0000256" key="4">
    <source>
        <dbReference type="ARBA" id="ARBA00004406"/>
    </source>
</evidence>
<keyword evidence="11 14" id="KW-0408">Iron</keyword>
<proteinExistence type="inferred from homology"/>
<keyword evidence="17" id="KW-1185">Reference proteome</keyword>
<protein>
    <recommendedName>
        <fullName evidence="18">Cytochrome P450</fullName>
    </recommendedName>
</protein>
<name>A0A7R9L5I2_9ACAR</name>
<dbReference type="AlphaFoldDB" id="A0A7R9L5I2"/>
<dbReference type="PANTHER" id="PTHR24292:SF54">
    <property type="entry name" value="CYP9F3-RELATED"/>
    <property type="match status" value="1"/>
</dbReference>
<sequence length="452" mass="51899">MGNIPVLNIADPDLIRDIMVKDFHAFTDRTKLWTSANPVTARNINHLSGDDWKRVRNIISPVFTSRKMRQMFPEIRGCLQTFMTHLDNEVVPVGQMELVSTMAKFAMDVIGRCVFATQINVYTPGEDIFVKLAQAKFNFSPWDELFTLILPKRIQRWLRVSDRDVDRYFIEHVRKVIQERKEKQLSQQDGTQIKYVDFIQLLLDADYSSSTSTIDTSEQLHEGSEESAMRRQAMNIAVTEKRLTEDEVIAQAFLFHLVGYLSTSLTVGYTVYELAMNETIQERLYDEIAGAVDADGEIDYETLLGLKYLDAVFSETARHHSAAIPLARVANTDYKLGDTGIVVKKGQQVEVPIYALHHSSEYYSDPFQYNPDRFMGANRTSIMPHAYLPFGSGPRNCVGMRFAMIEIKLALVHLVLRYKFTRLIHTENPINYRRLIHVKFPLSLTVGINKRE</sequence>
<comment type="cofactor">
    <cofactor evidence="1 14">
        <name>heme</name>
        <dbReference type="ChEBI" id="CHEBI:30413"/>
    </cofactor>
</comment>